<accession>A0A5C3LYW7</accession>
<keyword evidence="3" id="KW-1185">Reference proteome</keyword>
<dbReference type="AlphaFoldDB" id="A0A5C3LYW7"/>
<name>A0A5C3LYW7_9AGAR</name>
<proteinExistence type="predicted"/>
<dbReference type="EMBL" id="ML213605">
    <property type="protein sequence ID" value="TFK38052.1"/>
    <property type="molecule type" value="Genomic_DNA"/>
</dbReference>
<dbReference type="Proteomes" id="UP000308652">
    <property type="component" value="Unassembled WGS sequence"/>
</dbReference>
<feature type="transmembrane region" description="Helical" evidence="1">
    <location>
        <begin position="61"/>
        <end position="80"/>
    </location>
</feature>
<protein>
    <submittedName>
        <fullName evidence="2">Uncharacterized protein</fullName>
    </submittedName>
</protein>
<keyword evidence="1" id="KW-0812">Transmembrane</keyword>
<evidence type="ECO:0000256" key="1">
    <source>
        <dbReference type="SAM" id="Phobius"/>
    </source>
</evidence>
<keyword evidence="1" id="KW-1133">Transmembrane helix</keyword>
<sequence length="86" mass="10063">MQAAYVVSSQGAKGMHGLNVGRLRRSNKQREHAPNKEHTPSSWEMARRRVQLICWMLDLRFLLYDLFLLFIHNLVLDLFIAQTPVK</sequence>
<gene>
    <name evidence="2" type="ORF">BDQ12DRAFT_684569</name>
</gene>
<reference evidence="2 3" key="1">
    <citation type="journal article" date="2019" name="Nat. Ecol. Evol.">
        <title>Megaphylogeny resolves global patterns of mushroom evolution.</title>
        <authorList>
            <person name="Varga T."/>
            <person name="Krizsan K."/>
            <person name="Foldi C."/>
            <person name="Dima B."/>
            <person name="Sanchez-Garcia M."/>
            <person name="Sanchez-Ramirez S."/>
            <person name="Szollosi G.J."/>
            <person name="Szarkandi J.G."/>
            <person name="Papp V."/>
            <person name="Albert L."/>
            <person name="Andreopoulos W."/>
            <person name="Angelini C."/>
            <person name="Antonin V."/>
            <person name="Barry K.W."/>
            <person name="Bougher N.L."/>
            <person name="Buchanan P."/>
            <person name="Buyck B."/>
            <person name="Bense V."/>
            <person name="Catcheside P."/>
            <person name="Chovatia M."/>
            <person name="Cooper J."/>
            <person name="Damon W."/>
            <person name="Desjardin D."/>
            <person name="Finy P."/>
            <person name="Geml J."/>
            <person name="Haridas S."/>
            <person name="Hughes K."/>
            <person name="Justo A."/>
            <person name="Karasinski D."/>
            <person name="Kautmanova I."/>
            <person name="Kiss B."/>
            <person name="Kocsube S."/>
            <person name="Kotiranta H."/>
            <person name="LaButti K.M."/>
            <person name="Lechner B.E."/>
            <person name="Liimatainen K."/>
            <person name="Lipzen A."/>
            <person name="Lukacs Z."/>
            <person name="Mihaltcheva S."/>
            <person name="Morgado L.N."/>
            <person name="Niskanen T."/>
            <person name="Noordeloos M.E."/>
            <person name="Ohm R.A."/>
            <person name="Ortiz-Santana B."/>
            <person name="Ovrebo C."/>
            <person name="Racz N."/>
            <person name="Riley R."/>
            <person name="Savchenko A."/>
            <person name="Shiryaev A."/>
            <person name="Soop K."/>
            <person name="Spirin V."/>
            <person name="Szebenyi C."/>
            <person name="Tomsovsky M."/>
            <person name="Tulloss R.E."/>
            <person name="Uehling J."/>
            <person name="Grigoriev I.V."/>
            <person name="Vagvolgyi C."/>
            <person name="Papp T."/>
            <person name="Martin F.M."/>
            <person name="Miettinen O."/>
            <person name="Hibbett D.S."/>
            <person name="Nagy L.G."/>
        </authorList>
    </citation>
    <scope>NUCLEOTIDE SEQUENCE [LARGE SCALE GENOMIC DNA]</scope>
    <source>
        <strain evidence="2 3">CBS 166.37</strain>
    </source>
</reference>
<organism evidence="2 3">
    <name type="scientific">Crucibulum laeve</name>
    <dbReference type="NCBI Taxonomy" id="68775"/>
    <lineage>
        <taxon>Eukaryota</taxon>
        <taxon>Fungi</taxon>
        <taxon>Dikarya</taxon>
        <taxon>Basidiomycota</taxon>
        <taxon>Agaricomycotina</taxon>
        <taxon>Agaricomycetes</taxon>
        <taxon>Agaricomycetidae</taxon>
        <taxon>Agaricales</taxon>
        <taxon>Agaricineae</taxon>
        <taxon>Nidulariaceae</taxon>
        <taxon>Crucibulum</taxon>
    </lineage>
</organism>
<evidence type="ECO:0000313" key="3">
    <source>
        <dbReference type="Proteomes" id="UP000308652"/>
    </source>
</evidence>
<keyword evidence="1" id="KW-0472">Membrane</keyword>
<evidence type="ECO:0000313" key="2">
    <source>
        <dbReference type="EMBL" id="TFK38052.1"/>
    </source>
</evidence>